<sequence length="42" mass="4639">MKIRFHLLARLVMGAVAGQWYVLRGASSGFAGHRDGPVNGWR</sequence>
<gene>
    <name evidence="1" type="ORF">F4693_002381</name>
</gene>
<accession>A0A7X0JD23</accession>
<dbReference type="Proteomes" id="UP000522313">
    <property type="component" value="Unassembled WGS sequence"/>
</dbReference>
<protein>
    <submittedName>
        <fullName evidence="1">Uncharacterized protein</fullName>
    </submittedName>
</protein>
<reference evidence="1 2" key="2">
    <citation type="submission" date="2020-08" db="EMBL/GenBank/DDBJ databases">
        <authorList>
            <person name="Partida-Martinez L."/>
            <person name="Huntemann M."/>
            <person name="Clum A."/>
            <person name="Wang J."/>
            <person name="Palaniappan K."/>
            <person name="Ritter S."/>
            <person name="Chen I.-M."/>
            <person name="Stamatis D."/>
            <person name="Reddy T."/>
            <person name="O'Malley R."/>
            <person name="Daum C."/>
            <person name="Shapiro N."/>
            <person name="Ivanova N."/>
            <person name="Kyrpides N."/>
            <person name="Woyke T."/>
        </authorList>
    </citation>
    <scope>NUCLEOTIDE SEQUENCE [LARGE SCALE GENOMIC DNA]</scope>
    <source>
        <strain evidence="1 2">AS3.13</strain>
    </source>
</reference>
<comment type="caution">
    <text evidence="1">The sequence shown here is derived from an EMBL/GenBank/DDBJ whole genome shotgun (WGS) entry which is preliminary data.</text>
</comment>
<dbReference type="EMBL" id="JACHBT010000012">
    <property type="protein sequence ID" value="MBB6505393.1"/>
    <property type="molecule type" value="Genomic_DNA"/>
</dbReference>
<reference evidence="1 2" key="1">
    <citation type="submission" date="2020-08" db="EMBL/GenBank/DDBJ databases">
        <title>The Agave Microbiome: Exploring the role of microbial communities in plant adaptations to desert environments.</title>
        <authorList>
            <person name="Partida-Martinez L.P."/>
        </authorList>
    </citation>
    <scope>NUCLEOTIDE SEQUENCE [LARGE SCALE GENOMIC DNA]</scope>
    <source>
        <strain evidence="1 2">AS3.13</strain>
    </source>
</reference>
<dbReference type="AlphaFoldDB" id="A0A7X0JD23"/>
<evidence type="ECO:0000313" key="1">
    <source>
        <dbReference type="EMBL" id="MBB6505393.1"/>
    </source>
</evidence>
<name>A0A7X0JD23_9SPHN</name>
<proteinExistence type="predicted"/>
<evidence type="ECO:0000313" key="2">
    <source>
        <dbReference type="Proteomes" id="UP000522313"/>
    </source>
</evidence>
<organism evidence="1 2">
    <name type="scientific">Sphingomonas endophytica</name>
    <dbReference type="NCBI Taxonomy" id="869719"/>
    <lineage>
        <taxon>Bacteria</taxon>
        <taxon>Pseudomonadati</taxon>
        <taxon>Pseudomonadota</taxon>
        <taxon>Alphaproteobacteria</taxon>
        <taxon>Sphingomonadales</taxon>
        <taxon>Sphingomonadaceae</taxon>
        <taxon>Sphingomonas</taxon>
    </lineage>
</organism>